<reference evidence="2 3" key="1">
    <citation type="submission" date="2019-07" db="EMBL/GenBank/DDBJ databases">
        <title>Draft genome assembly of a fouling barnacle, Amphibalanus amphitrite (Darwin, 1854): The first reference genome for Thecostraca.</title>
        <authorList>
            <person name="Kim W."/>
        </authorList>
    </citation>
    <scope>NUCLEOTIDE SEQUENCE [LARGE SCALE GENOMIC DNA]</scope>
    <source>
        <strain evidence="2">SNU_AA5</strain>
        <tissue evidence="2">Soma without cirri and trophi</tissue>
    </source>
</reference>
<dbReference type="AlphaFoldDB" id="A0A6A4WIX2"/>
<dbReference type="PROSITE" id="PS50022">
    <property type="entry name" value="FA58C_3"/>
    <property type="match status" value="1"/>
</dbReference>
<dbReference type="InterPro" id="IPR000421">
    <property type="entry name" value="FA58C"/>
</dbReference>
<evidence type="ECO:0000259" key="1">
    <source>
        <dbReference type="PROSITE" id="PS50022"/>
    </source>
</evidence>
<evidence type="ECO:0000313" key="2">
    <source>
        <dbReference type="EMBL" id="KAF0306755.1"/>
    </source>
</evidence>
<accession>A0A6A4WIX2</accession>
<comment type="caution">
    <text evidence="2">The sequence shown here is derived from an EMBL/GenBank/DDBJ whole genome shotgun (WGS) entry which is preliminary data.</text>
</comment>
<dbReference type="Proteomes" id="UP000440578">
    <property type="component" value="Unassembled WGS sequence"/>
</dbReference>
<proteinExistence type="predicted"/>
<dbReference type="SUPFAM" id="SSF49785">
    <property type="entry name" value="Galactose-binding domain-like"/>
    <property type="match status" value="1"/>
</dbReference>
<protein>
    <recommendedName>
        <fullName evidence="1">F5/8 type C domain-containing protein</fullName>
    </recommendedName>
</protein>
<keyword evidence="3" id="KW-1185">Reference proteome</keyword>
<dbReference type="EMBL" id="VIIS01000635">
    <property type="protein sequence ID" value="KAF0306755.1"/>
    <property type="molecule type" value="Genomic_DNA"/>
</dbReference>
<name>A0A6A4WIX2_AMPAM</name>
<dbReference type="InterPro" id="IPR008979">
    <property type="entry name" value="Galactose-bd-like_sf"/>
</dbReference>
<organism evidence="2 3">
    <name type="scientific">Amphibalanus amphitrite</name>
    <name type="common">Striped barnacle</name>
    <name type="synonym">Balanus amphitrite</name>
    <dbReference type="NCBI Taxonomy" id="1232801"/>
    <lineage>
        <taxon>Eukaryota</taxon>
        <taxon>Metazoa</taxon>
        <taxon>Ecdysozoa</taxon>
        <taxon>Arthropoda</taxon>
        <taxon>Crustacea</taxon>
        <taxon>Multicrustacea</taxon>
        <taxon>Cirripedia</taxon>
        <taxon>Thoracica</taxon>
        <taxon>Thoracicalcarea</taxon>
        <taxon>Balanomorpha</taxon>
        <taxon>Balanoidea</taxon>
        <taxon>Balanidae</taxon>
        <taxon>Amphibalaninae</taxon>
        <taxon>Amphibalanus</taxon>
    </lineage>
</organism>
<dbReference type="Gene3D" id="2.60.120.260">
    <property type="entry name" value="Galactose-binding domain-like"/>
    <property type="match status" value="1"/>
</dbReference>
<dbReference type="OrthoDB" id="6350332at2759"/>
<evidence type="ECO:0000313" key="3">
    <source>
        <dbReference type="Proteomes" id="UP000440578"/>
    </source>
</evidence>
<gene>
    <name evidence="2" type="ORF">FJT64_021816</name>
</gene>
<sequence>MQHVIQPSANLNAGDLDCMTDLGLADGTIPDQNITGWPNVSFSGAPEYSSPSGARLNAASAWCVNASSFPEQDATLTIDLGSSRLISVFTVGNTILDHSIRDTPTFKRGFRVQPAPAEVHSRDYSSFAALEYSLDGDAWTLCCSMETVGVSHSVSRVAHTHRTV</sequence>
<feature type="domain" description="F5/8 type C" evidence="1">
    <location>
        <begin position="18"/>
        <end position="140"/>
    </location>
</feature>